<dbReference type="RefSeq" id="WP_106690667.1">
    <property type="nucleotide sequence ID" value="NZ_PXNQ02000003.1"/>
</dbReference>
<dbReference type="Proteomes" id="UP000238137">
    <property type="component" value="Unassembled WGS sequence"/>
</dbReference>
<dbReference type="EMBL" id="PXNQ02000003">
    <property type="protein sequence ID" value="RNF35319.1"/>
    <property type="molecule type" value="Genomic_DNA"/>
</dbReference>
<proteinExistence type="predicted"/>
<sequence>MSRYGLSKALKRPAVAELLADTQARFVTDVESKRAVLRARVFDVAAEMLNDEKTDDRVKLKLIELLMGDGKAPTVAVNIDASTNVGGGYEFVRPGTRIVEILRDRGGFHLLL</sequence>
<name>A0A3R7ND25_9RHOB</name>
<dbReference type="AlphaFoldDB" id="A0A3R7ND25"/>
<accession>A0A3R7ND25</accession>
<organism evidence="1 2">
    <name type="scientific">Paracoccus methylarcula</name>
    <dbReference type="NCBI Taxonomy" id="72022"/>
    <lineage>
        <taxon>Bacteria</taxon>
        <taxon>Pseudomonadati</taxon>
        <taxon>Pseudomonadota</taxon>
        <taxon>Alphaproteobacteria</taxon>
        <taxon>Rhodobacterales</taxon>
        <taxon>Paracoccaceae</taxon>
        <taxon>Paracoccus</taxon>
    </lineage>
</organism>
<comment type="caution">
    <text evidence="1">The sequence shown here is derived from an EMBL/GenBank/DDBJ whole genome shotgun (WGS) entry which is preliminary data.</text>
</comment>
<evidence type="ECO:0000313" key="2">
    <source>
        <dbReference type="Proteomes" id="UP000238137"/>
    </source>
</evidence>
<protein>
    <submittedName>
        <fullName evidence="1">Uncharacterized protein</fullName>
    </submittedName>
</protein>
<evidence type="ECO:0000313" key="1">
    <source>
        <dbReference type="EMBL" id="RNF35319.1"/>
    </source>
</evidence>
<reference evidence="1" key="1">
    <citation type="submission" date="2018-05" db="EMBL/GenBank/DDBJ databases">
        <title>Reclassification of Methylarcula marina and Methylarcula terricola as Paracoccus methylarcula sp.nov., comb.nov. and Paracoccus terricola comb.nov.</title>
        <authorList>
            <person name="Shmareva M.N."/>
            <person name="Doronina N.V."/>
            <person name="Vasilenko O.V."/>
            <person name="Tarlachkov S.V."/>
            <person name="Trotsenko Y.A."/>
        </authorList>
    </citation>
    <scope>NUCLEOTIDE SEQUENCE [LARGE SCALE GENOMIC DNA]</scope>
    <source>
        <strain evidence="1">VKM B-2159</strain>
    </source>
</reference>
<gene>
    <name evidence="1" type="ORF">A7A09_006905</name>
</gene>
<dbReference type="OrthoDB" id="7865298at2"/>
<keyword evidence="2" id="KW-1185">Reference proteome</keyword>